<dbReference type="SUPFAM" id="SSF57701">
    <property type="entry name" value="Zn2/Cys6 DNA-binding domain"/>
    <property type="match status" value="1"/>
</dbReference>
<dbReference type="Pfam" id="PF04082">
    <property type="entry name" value="Fungal_trans"/>
    <property type="match status" value="1"/>
</dbReference>
<dbReference type="Proteomes" id="UP000664169">
    <property type="component" value="Unassembled WGS sequence"/>
</dbReference>
<feature type="coiled-coil region" evidence="3">
    <location>
        <begin position="101"/>
        <end position="128"/>
    </location>
</feature>
<feature type="compositionally biased region" description="Polar residues" evidence="4">
    <location>
        <begin position="654"/>
        <end position="671"/>
    </location>
</feature>
<sequence length="680" mass="76569">MTGFKAILPAHGSRNDLSSLSTSPLSRESHTSGDGVIDELSNKDEAKPKRKRTVQGKVATIACLECRRTRSKCDAEPPNPCARCRARNFRCVYQPHTKIQKDEILSDLEQERTRVESLTQRNHELSTILQAISSSGGHLEEVIQRLQQKEDTKSIADWLSSLSDLHGVLQRNSSEFADTEEAIGNLGRIYRMRLVDSTAEEMGRIRWTQVTGNVRFIDYLVRLYLTHVHPRCMLFNELTFVRAYRNGDRSACSKALLNAICAMACNTLSRRQLEAERDTSDLAHLQEAFFLEAKSLITPAELQDIIAVQAMAVMYLADLSRGKALSANAYLKCASECLRNLEPEVDLSADFDLSRWGIHFLEATSCALTYQIPVSPQTVNRSVIFDRDAELLEQFSEESDPFLNNSAEVHRLSIEVAGFKARLCQLIHGMIGLYGGSTGPVTLNAILTYSKDYVRLLEQTPQIFYQSDKAQLGLDIRAVHINFYSMSSNLWSPLVCLAQAQQNEKMLDQCRSRLLEDARKGVCLAREALWDPSCEFLLPQCTMCILHLCDSVARWTNDLEEQLEAIHTCFKILDRNTTNFKLCSMLRKLFRNELAKFVNSELIEEIQKTYEIHAIATVDEALDATTRLTYVATFPGMSQCLGDNIQWRGSQIWGSPSASPSGSRMPTSGTQAMRVEDMCN</sequence>
<dbReference type="AlphaFoldDB" id="A0A8H3FF82"/>
<evidence type="ECO:0000256" key="1">
    <source>
        <dbReference type="ARBA" id="ARBA00022723"/>
    </source>
</evidence>
<dbReference type="CDD" id="cd12148">
    <property type="entry name" value="fungal_TF_MHR"/>
    <property type="match status" value="1"/>
</dbReference>
<dbReference type="InterPro" id="IPR007219">
    <property type="entry name" value="XnlR_reg_dom"/>
</dbReference>
<dbReference type="InterPro" id="IPR001138">
    <property type="entry name" value="Zn2Cys6_DnaBD"/>
</dbReference>
<keyword evidence="7" id="KW-1185">Reference proteome</keyword>
<dbReference type="GO" id="GO:0008270">
    <property type="term" value="F:zinc ion binding"/>
    <property type="evidence" value="ECO:0007669"/>
    <property type="project" value="InterPro"/>
</dbReference>
<dbReference type="GO" id="GO:0000981">
    <property type="term" value="F:DNA-binding transcription factor activity, RNA polymerase II-specific"/>
    <property type="evidence" value="ECO:0007669"/>
    <property type="project" value="InterPro"/>
</dbReference>
<evidence type="ECO:0000256" key="4">
    <source>
        <dbReference type="SAM" id="MobiDB-lite"/>
    </source>
</evidence>
<organism evidence="6 7">
    <name type="scientific">Gomphillus americanus</name>
    <dbReference type="NCBI Taxonomy" id="1940652"/>
    <lineage>
        <taxon>Eukaryota</taxon>
        <taxon>Fungi</taxon>
        <taxon>Dikarya</taxon>
        <taxon>Ascomycota</taxon>
        <taxon>Pezizomycotina</taxon>
        <taxon>Lecanoromycetes</taxon>
        <taxon>OSLEUM clade</taxon>
        <taxon>Ostropomycetidae</taxon>
        <taxon>Ostropales</taxon>
        <taxon>Graphidaceae</taxon>
        <taxon>Gomphilloideae</taxon>
        <taxon>Gomphillus</taxon>
    </lineage>
</organism>
<keyword evidence="2" id="KW-0539">Nucleus</keyword>
<name>A0A8H3FF82_9LECA</name>
<dbReference type="GO" id="GO:0003677">
    <property type="term" value="F:DNA binding"/>
    <property type="evidence" value="ECO:0007669"/>
    <property type="project" value="InterPro"/>
</dbReference>
<dbReference type="Pfam" id="PF00172">
    <property type="entry name" value="Zn_clus"/>
    <property type="match status" value="1"/>
</dbReference>
<protein>
    <recommendedName>
        <fullName evidence="5">Zn(2)-C6 fungal-type domain-containing protein</fullName>
    </recommendedName>
</protein>
<feature type="region of interest" description="Disordered" evidence="4">
    <location>
        <begin position="11"/>
        <end position="53"/>
    </location>
</feature>
<gene>
    <name evidence="6" type="ORF">GOMPHAMPRED_003776</name>
</gene>
<dbReference type="PROSITE" id="PS50048">
    <property type="entry name" value="ZN2_CY6_FUNGAL_2"/>
    <property type="match status" value="1"/>
</dbReference>
<dbReference type="EMBL" id="CAJPDQ010000022">
    <property type="protein sequence ID" value="CAF9924956.1"/>
    <property type="molecule type" value="Genomic_DNA"/>
</dbReference>
<reference evidence="6" key="1">
    <citation type="submission" date="2021-03" db="EMBL/GenBank/DDBJ databases">
        <authorList>
            <person name="Tagirdzhanova G."/>
        </authorList>
    </citation>
    <scope>NUCLEOTIDE SEQUENCE</scope>
</reference>
<feature type="region of interest" description="Disordered" evidence="4">
    <location>
        <begin position="654"/>
        <end position="680"/>
    </location>
</feature>
<feature type="domain" description="Zn(2)-C6 fungal-type" evidence="5">
    <location>
        <begin position="62"/>
        <end position="93"/>
    </location>
</feature>
<dbReference type="Gene3D" id="4.10.240.10">
    <property type="entry name" value="Zn(2)-C6 fungal-type DNA-binding domain"/>
    <property type="match status" value="1"/>
</dbReference>
<dbReference type="PANTHER" id="PTHR47256:SF1">
    <property type="entry name" value="ZN(II)2CYS6 TRANSCRIPTION FACTOR (EUROFUNG)"/>
    <property type="match status" value="1"/>
</dbReference>
<keyword evidence="1" id="KW-0479">Metal-binding</keyword>
<dbReference type="OrthoDB" id="2162761at2759"/>
<dbReference type="PROSITE" id="PS00463">
    <property type="entry name" value="ZN2_CY6_FUNGAL_1"/>
    <property type="match status" value="1"/>
</dbReference>
<keyword evidence="3" id="KW-0175">Coiled coil</keyword>
<comment type="caution">
    <text evidence="6">The sequence shown here is derived from an EMBL/GenBank/DDBJ whole genome shotgun (WGS) entry which is preliminary data.</text>
</comment>
<feature type="compositionally biased region" description="Low complexity" evidence="4">
    <location>
        <begin position="17"/>
        <end position="26"/>
    </location>
</feature>
<evidence type="ECO:0000256" key="3">
    <source>
        <dbReference type="SAM" id="Coils"/>
    </source>
</evidence>
<dbReference type="GO" id="GO:0006351">
    <property type="term" value="P:DNA-templated transcription"/>
    <property type="evidence" value="ECO:0007669"/>
    <property type="project" value="InterPro"/>
</dbReference>
<accession>A0A8H3FF82</accession>
<dbReference type="SMART" id="SM00066">
    <property type="entry name" value="GAL4"/>
    <property type="match status" value="1"/>
</dbReference>
<proteinExistence type="predicted"/>
<evidence type="ECO:0000259" key="5">
    <source>
        <dbReference type="PROSITE" id="PS50048"/>
    </source>
</evidence>
<dbReference type="CDD" id="cd00067">
    <property type="entry name" value="GAL4"/>
    <property type="match status" value="1"/>
</dbReference>
<dbReference type="InterPro" id="IPR053187">
    <property type="entry name" value="Notoamide_regulator"/>
</dbReference>
<dbReference type="InterPro" id="IPR036864">
    <property type="entry name" value="Zn2-C6_fun-type_DNA-bd_sf"/>
</dbReference>
<evidence type="ECO:0000313" key="6">
    <source>
        <dbReference type="EMBL" id="CAF9924956.1"/>
    </source>
</evidence>
<evidence type="ECO:0000256" key="2">
    <source>
        <dbReference type="ARBA" id="ARBA00023242"/>
    </source>
</evidence>
<dbReference type="PANTHER" id="PTHR47256">
    <property type="entry name" value="ZN(II)2CYS6 TRANSCRIPTION FACTOR (EUROFUNG)-RELATED"/>
    <property type="match status" value="1"/>
</dbReference>
<evidence type="ECO:0000313" key="7">
    <source>
        <dbReference type="Proteomes" id="UP000664169"/>
    </source>
</evidence>